<feature type="transmembrane region" description="Helical" evidence="14">
    <location>
        <begin position="142"/>
        <end position="160"/>
    </location>
</feature>
<comment type="subunit">
    <text evidence="14">Homodimer.</text>
</comment>
<dbReference type="InterPro" id="IPR005265">
    <property type="entry name" value="HemJ-like"/>
</dbReference>
<dbReference type="Proteomes" id="UP000293671">
    <property type="component" value="Unassembled WGS sequence"/>
</dbReference>
<reference evidence="15 16" key="1">
    <citation type="submission" date="2019-02" db="EMBL/GenBank/DDBJ databases">
        <title>Genomic Encyclopedia of Type Strains, Phase IV (KMG-IV): sequencing the most valuable type-strain genomes for metagenomic binning, comparative biology and taxonomic classification.</title>
        <authorList>
            <person name="Goeker M."/>
        </authorList>
    </citation>
    <scope>NUCLEOTIDE SEQUENCE [LARGE SCALE GENOMIC DNA]</scope>
    <source>
        <strain evidence="15 16">DSM 19570</strain>
    </source>
</reference>
<comment type="caution">
    <text evidence="15">The sequence shown here is derived from an EMBL/GenBank/DDBJ whole genome shotgun (WGS) entry which is preliminary data.</text>
</comment>
<comment type="function">
    <text evidence="14">Catalyzes the oxidation of protoporphyrinogen IX to protoporphyrin IX.</text>
</comment>
<evidence type="ECO:0000256" key="3">
    <source>
        <dbReference type="ARBA" id="ARBA00006501"/>
    </source>
</evidence>
<evidence type="ECO:0000256" key="10">
    <source>
        <dbReference type="ARBA" id="ARBA00023002"/>
    </source>
</evidence>
<name>A0A4Q7VV79_9BURK</name>
<sequence length="202" mass="22882">MNDTARPCHSLLFLPEQEHVGFTADELCTPAAARCRGFFLGRARGAIPGDPSLRIGIMLPMSQGYLWVKAFHIVFVASWFAGLFYLPRILVNLAMVPADSHAERERLLLMAHKLHRFTTLLMLPALALGLWLWLGYGIGGGWLHLKLLLVAAAIGYQHVCRRLLRDFEHAANRRSHRWFRWFNEASVLLFAAIVVLVVVKPF</sequence>
<keyword evidence="10 14" id="KW-0560">Oxidoreductase</keyword>
<evidence type="ECO:0000256" key="12">
    <source>
        <dbReference type="ARBA" id="ARBA00023136"/>
    </source>
</evidence>
<evidence type="ECO:0000256" key="9">
    <source>
        <dbReference type="ARBA" id="ARBA00022989"/>
    </source>
</evidence>
<evidence type="ECO:0000256" key="7">
    <source>
        <dbReference type="ARBA" id="ARBA00022692"/>
    </source>
</evidence>
<dbReference type="Pfam" id="PF03653">
    <property type="entry name" value="UPF0093"/>
    <property type="match status" value="1"/>
</dbReference>
<comment type="pathway">
    <text evidence="2 14">Porphyrin-containing compound metabolism; protoporphyrin-IX biosynthesis; protoporphyrin-IX from protoporphyrinogen-IX: step 1/1.</text>
</comment>
<proteinExistence type="inferred from homology"/>
<dbReference type="HAMAP" id="MF_02239">
    <property type="entry name" value="HemJ"/>
    <property type="match status" value="1"/>
</dbReference>
<keyword evidence="6 14" id="KW-0349">Heme</keyword>
<evidence type="ECO:0000256" key="6">
    <source>
        <dbReference type="ARBA" id="ARBA00022617"/>
    </source>
</evidence>
<evidence type="ECO:0000313" key="15">
    <source>
        <dbReference type="EMBL" id="RZU00564.1"/>
    </source>
</evidence>
<keyword evidence="5 14" id="KW-1003">Cell membrane</keyword>
<accession>A0A4Q7VV79</accession>
<gene>
    <name evidence="15" type="ORF">EV670_1274</name>
</gene>
<evidence type="ECO:0000256" key="1">
    <source>
        <dbReference type="ARBA" id="ARBA00004651"/>
    </source>
</evidence>
<feature type="transmembrane region" description="Helical" evidence="14">
    <location>
        <begin position="181"/>
        <end position="199"/>
    </location>
</feature>
<comment type="catalytic activity">
    <reaction evidence="13 14">
        <text>protoporphyrinogen IX + 3 A = protoporphyrin IX + 3 AH2</text>
        <dbReference type="Rhea" id="RHEA:62000"/>
        <dbReference type="ChEBI" id="CHEBI:13193"/>
        <dbReference type="ChEBI" id="CHEBI:17499"/>
        <dbReference type="ChEBI" id="CHEBI:57306"/>
        <dbReference type="ChEBI" id="CHEBI:57307"/>
    </reaction>
</comment>
<keyword evidence="12 14" id="KW-0472">Membrane</keyword>
<organism evidence="15 16">
    <name type="scientific">Rivibacter subsaxonicus</name>
    <dbReference type="NCBI Taxonomy" id="457575"/>
    <lineage>
        <taxon>Bacteria</taxon>
        <taxon>Pseudomonadati</taxon>
        <taxon>Pseudomonadota</taxon>
        <taxon>Betaproteobacteria</taxon>
        <taxon>Burkholderiales</taxon>
        <taxon>Rivibacter</taxon>
    </lineage>
</organism>
<evidence type="ECO:0000313" key="16">
    <source>
        <dbReference type="Proteomes" id="UP000293671"/>
    </source>
</evidence>
<feature type="binding site" description="axial binding residue" evidence="14">
    <location>
        <position position="72"/>
    </location>
    <ligand>
        <name>heme</name>
        <dbReference type="ChEBI" id="CHEBI:30413"/>
    </ligand>
    <ligandPart>
        <name>Fe</name>
        <dbReference type="ChEBI" id="CHEBI:18248"/>
    </ligandPart>
</feature>
<dbReference type="PANTHER" id="PTHR40255:SF1">
    <property type="entry name" value="PROTOPORPHYRINOGEN IX OXIDASE"/>
    <property type="match status" value="1"/>
</dbReference>
<keyword evidence="11 14" id="KW-0408">Iron</keyword>
<keyword evidence="7 14" id="KW-0812">Transmembrane</keyword>
<comment type="subcellular location">
    <subcellularLocation>
        <location evidence="1 14">Cell membrane</location>
        <topology evidence="1 14">Multi-pass membrane protein</topology>
    </subcellularLocation>
</comment>
<evidence type="ECO:0000256" key="2">
    <source>
        <dbReference type="ARBA" id="ARBA00005073"/>
    </source>
</evidence>
<keyword evidence="16" id="KW-1185">Reference proteome</keyword>
<evidence type="ECO:0000256" key="8">
    <source>
        <dbReference type="ARBA" id="ARBA00022723"/>
    </source>
</evidence>
<dbReference type="EC" id="1.3.99.-" evidence="14"/>
<evidence type="ECO:0000256" key="13">
    <source>
        <dbReference type="ARBA" id="ARBA00048390"/>
    </source>
</evidence>
<dbReference type="EMBL" id="SHKP01000005">
    <property type="protein sequence ID" value="RZU00564.1"/>
    <property type="molecule type" value="Genomic_DNA"/>
</dbReference>
<dbReference type="GO" id="GO:0005886">
    <property type="term" value="C:plasma membrane"/>
    <property type="evidence" value="ECO:0007669"/>
    <property type="project" value="UniProtKB-SubCell"/>
</dbReference>
<dbReference type="UniPathway" id="UPA00251">
    <property type="reaction ID" value="UER00324"/>
</dbReference>
<dbReference type="PANTHER" id="PTHR40255">
    <property type="entry name" value="UPF0093 MEMBRANE PROTEIN SLR1790"/>
    <property type="match status" value="1"/>
</dbReference>
<keyword evidence="9 14" id="KW-1133">Transmembrane helix</keyword>
<keyword evidence="8 14" id="KW-0479">Metal-binding</keyword>
<dbReference type="GO" id="GO:0046872">
    <property type="term" value="F:metal ion binding"/>
    <property type="evidence" value="ECO:0007669"/>
    <property type="project" value="UniProtKB-KW"/>
</dbReference>
<dbReference type="GO" id="GO:0070818">
    <property type="term" value="F:protoporphyrinogen oxidase activity"/>
    <property type="evidence" value="ECO:0007669"/>
    <property type="project" value="UniProtKB-UniRule"/>
</dbReference>
<evidence type="ECO:0000256" key="14">
    <source>
        <dbReference type="HAMAP-Rule" id="MF_02239"/>
    </source>
</evidence>
<feature type="binding site" description="axial binding residue" evidence="14">
    <location>
        <position position="146"/>
    </location>
    <ligand>
        <name>heme</name>
        <dbReference type="ChEBI" id="CHEBI:30413"/>
    </ligand>
    <ligandPart>
        <name>Fe</name>
        <dbReference type="ChEBI" id="CHEBI:18248"/>
    </ligandPart>
</feature>
<feature type="transmembrane region" description="Helical" evidence="14">
    <location>
        <begin position="114"/>
        <end position="136"/>
    </location>
</feature>
<evidence type="ECO:0000256" key="5">
    <source>
        <dbReference type="ARBA" id="ARBA00022475"/>
    </source>
</evidence>
<dbReference type="AlphaFoldDB" id="A0A4Q7VV79"/>
<dbReference type="GO" id="GO:0006782">
    <property type="term" value="P:protoporphyrinogen IX biosynthetic process"/>
    <property type="evidence" value="ECO:0007669"/>
    <property type="project" value="UniProtKB-UniRule"/>
</dbReference>
<feature type="transmembrane region" description="Helical" evidence="14">
    <location>
        <begin position="66"/>
        <end position="86"/>
    </location>
</feature>
<comment type="similarity">
    <text evidence="3 14">Belongs to the HemJ family.</text>
</comment>
<evidence type="ECO:0000256" key="11">
    <source>
        <dbReference type="ARBA" id="ARBA00023004"/>
    </source>
</evidence>
<protein>
    <recommendedName>
        <fullName evidence="4 14">Protoporphyrinogen IX oxidase</fullName>
        <shortName evidence="14">PPO</shortName>
        <ecNumber evidence="14">1.3.99.-</ecNumber>
    </recommendedName>
</protein>
<evidence type="ECO:0000256" key="4">
    <source>
        <dbReference type="ARBA" id="ARBA00017504"/>
    </source>
</evidence>
<comment type="cofactor">
    <cofactor evidence="14">
        <name>heme b</name>
        <dbReference type="ChEBI" id="CHEBI:60344"/>
    </cofactor>
    <text evidence="14">Binds 1 heme b (iron(II)-protoporphyrin IX) group per subunit.</text>
</comment>